<evidence type="ECO:0000313" key="2">
    <source>
        <dbReference type="EMBL" id="MBO8477260.1"/>
    </source>
</evidence>
<name>A0A9D9NKY4_9BACT</name>
<dbReference type="AlphaFoldDB" id="A0A9D9NKY4"/>
<proteinExistence type="predicted"/>
<dbReference type="Gene3D" id="3.30.1360.200">
    <property type="match status" value="1"/>
</dbReference>
<dbReference type="EMBL" id="JADIMC010000116">
    <property type="protein sequence ID" value="MBO8477260.1"/>
    <property type="molecule type" value="Genomic_DNA"/>
</dbReference>
<gene>
    <name evidence="2" type="ORF">IAB88_09775</name>
</gene>
<comment type="caution">
    <text evidence="2">The sequence shown here is derived from an EMBL/GenBank/DDBJ whole genome shotgun (WGS) entry which is preliminary data.</text>
</comment>
<dbReference type="Proteomes" id="UP000823598">
    <property type="component" value="Unassembled WGS sequence"/>
</dbReference>
<organism evidence="2 3">
    <name type="scientific">Candidatus Limisoma faecipullorum</name>
    <dbReference type="NCBI Taxonomy" id="2840854"/>
    <lineage>
        <taxon>Bacteria</taxon>
        <taxon>Pseudomonadati</taxon>
        <taxon>Bacteroidota</taxon>
        <taxon>Bacteroidia</taxon>
        <taxon>Bacteroidales</taxon>
        <taxon>Candidatus Limisoma</taxon>
    </lineage>
</organism>
<sequence length="145" mass="15996">MKIRIIIFLVAISFAYSCTTHFGTRKLADGWYNVADMENSIVENRPIVKASGFMDLSLDSCYISGSAQMIYTINGKCRDVEKFSEATEKAIGKHIAFLFDGKMVCAPKVNARIDSGNFMITLPAGTSHLDALMVLNALEKQMSGR</sequence>
<reference evidence="2" key="1">
    <citation type="submission" date="2020-10" db="EMBL/GenBank/DDBJ databases">
        <authorList>
            <person name="Gilroy R."/>
        </authorList>
    </citation>
    <scope>NUCLEOTIDE SEQUENCE</scope>
    <source>
        <strain evidence="2">6919</strain>
    </source>
</reference>
<dbReference type="Pfam" id="PF22599">
    <property type="entry name" value="SecDF_P1_head"/>
    <property type="match status" value="1"/>
</dbReference>
<accession>A0A9D9NKY4</accession>
<evidence type="ECO:0000313" key="3">
    <source>
        <dbReference type="Proteomes" id="UP000823598"/>
    </source>
</evidence>
<feature type="domain" description="SecDF P1 head subdomain" evidence="1">
    <location>
        <begin position="39"/>
        <end position="121"/>
    </location>
</feature>
<dbReference type="PROSITE" id="PS51257">
    <property type="entry name" value="PROKAR_LIPOPROTEIN"/>
    <property type="match status" value="1"/>
</dbReference>
<protein>
    <recommendedName>
        <fullName evidence="1">SecDF P1 head subdomain domain-containing protein</fullName>
    </recommendedName>
</protein>
<evidence type="ECO:0000259" key="1">
    <source>
        <dbReference type="Pfam" id="PF22599"/>
    </source>
</evidence>
<reference evidence="2" key="2">
    <citation type="journal article" date="2021" name="PeerJ">
        <title>Extensive microbial diversity within the chicken gut microbiome revealed by metagenomics and culture.</title>
        <authorList>
            <person name="Gilroy R."/>
            <person name="Ravi A."/>
            <person name="Getino M."/>
            <person name="Pursley I."/>
            <person name="Horton D.L."/>
            <person name="Alikhan N.F."/>
            <person name="Baker D."/>
            <person name="Gharbi K."/>
            <person name="Hall N."/>
            <person name="Watson M."/>
            <person name="Adriaenssens E.M."/>
            <person name="Foster-Nyarko E."/>
            <person name="Jarju S."/>
            <person name="Secka A."/>
            <person name="Antonio M."/>
            <person name="Oren A."/>
            <person name="Chaudhuri R.R."/>
            <person name="La Ragione R."/>
            <person name="Hildebrand F."/>
            <person name="Pallen M.J."/>
        </authorList>
    </citation>
    <scope>NUCLEOTIDE SEQUENCE</scope>
    <source>
        <strain evidence="2">6919</strain>
    </source>
</reference>
<dbReference type="InterPro" id="IPR054384">
    <property type="entry name" value="SecDF_P1_head"/>
</dbReference>